<comment type="similarity">
    <text evidence="3 8">Belongs to the fungal TPase family.</text>
</comment>
<comment type="caution">
    <text evidence="11">The sequence shown here is derived from an EMBL/GenBank/DDBJ whole genome shotgun (WGS) entry which is preliminary data.</text>
</comment>
<dbReference type="OrthoDB" id="272147at2759"/>
<dbReference type="GO" id="GO:0006370">
    <property type="term" value="P:7-methylguanosine mRNA capping"/>
    <property type="evidence" value="ECO:0007669"/>
    <property type="project" value="UniProtKB-UniRule"/>
</dbReference>
<comment type="subcellular location">
    <subcellularLocation>
        <location evidence="2 8">Nucleus</location>
    </subcellularLocation>
</comment>
<dbReference type="InterPro" id="IPR033469">
    <property type="entry name" value="CYTH-like_dom_sf"/>
</dbReference>
<evidence type="ECO:0000259" key="10">
    <source>
        <dbReference type="Pfam" id="PF02940"/>
    </source>
</evidence>
<accession>A0A074S8K1</accession>
<dbReference type="CDD" id="cd07470">
    <property type="entry name" value="CYTH-like_mRNA_RTPase"/>
    <property type="match status" value="1"/>
</dbReference>
<keyword evidence="5 8" id="KW-0378">Hydrolase</keyword>
<keyword evidence="6 8" id="KW-0539">Nucleus</keyword>
<dbReference type="InterPro" id="IPR037009">
    <property type="entry name" value="mRNA_triPase_Cet1_sf"/>
</dbReference>
<evidence type="ECO:0000256" key="4">
    <source>
        <dbReference type="ARBA" id="ARBA00022664"/>
    </source>
</evidence>
<evidence type="ECO:0000313" key="11">
    <source>
        <dbReference type="EMBL" id="KEP53940.1"/>
    </source>
</evidence>
<dbReference type="HOGENOM" id="CLU_018004_1_0_1"/>
<protein>
    <recommendedName>
        <fullName evidence="8">mRNA-capping enzyme subunit beta</fullName>
        <ecNumber evidence="8">3.6.1.74</ecNumber>
    </recommendedName>
    <alternativeName>
        <fullName evidence="8">mRNA 5'-phosphatase</fullName>
    </alternativeName>
    <alternativeName>
        <fullName evidence="8">mRNA 5'-triphosphate monophosphatase</fullName>
    </alternativeName>
</protein>
<comment type="subunit">
    <text evidence="8">Heterodimer. The mRNA-capping enzyme is composed of two separate chains alpha and beta, respectively a mRNA guanylyltransferase and an mRNA 5'-triphosphate monophosphatase.</text>
</comment>
<evidence type="ECO:0000256" key="2">
    <source>
        <dbReference type="ARBA" id="ARBA00004123"/>
    </source>
</evidence>
<keyword evidence="12" id="KW-1185">Reference proteome</keyword>
<dbReference type="SUPFAM" id="SSF55154">
    <property type="entry name" value="CYTH-like phosphatases"/>
    <property type="match status" value="1"/>
</dbReference>
<dbReference type="GO" id="GO:0031533">
    <property type="term" value="C:mRNA capping enzyme complex"/>
    <property type="evidence" value="ECO:0007669"/>
    <property type="project" value="UniProtKB-UniRule"/>
</dbReference>
<organism evidence="11 12">
    <name type="scientific">Rhizoctonia solani 123E</name>
    <dbReference type="NCBI Taxonomy" id="1423351"/>
    <lineage>
        <taxon>Eukaryota</taxon>
        <taxon>Fungi</taxon>
        <taxon>Dikarya</taxon>
        <taxon>Basidiomycota</taxon>
        <taxon>Agaricomycotina</taxon>
        <taxon>Agaricomycetes</taxon>
        <taxon>Cantharellales</taxon>
        <taxon>Ceratobasidiaceae</taxon>
        <taxon>Rhizoctonia</taxon>
    </lineage>
</organism>
<dbReference type="EC" id="3.6.1.74" evidence="8"/>
<feature type="compositionally biased region" description="Polar residues" evidence="9">
    <location>
        <begin position="165"/>
        <end position="174"/>
    </location>
</feature>
<dbReference type="PANTHER" id="PTHR28118:SF1">
    <property type="entry name" value="POLYNUCLEOTIDE 5'-TRIPHOSPHATASE CTL1-RELATED"/>
    <property type="match status" value="1"/>
</dbReference>
<feature type="domain" description="mRNA triphosphatase Cet1-like" evidence="10">
    <location>
        <begin position="221"/>
        <end position="423"/>
    </location>
</feature>
<comment type="function">
    <text evidence="8">First step of mRNA capping. Converts the 5'-triphosphate end of a nascent mRNA chain into a diphosphate end.</text>
</comment>
<keyword evidence="8" id="KW-0506">mRNA capping</keyword>
<comment type="cofactor">
    <cofactor evidence="1 8">
        <name>Mg(2+)</name>
        <dbReference type="ChEBI" id="CHEBI:18420"/>
    </cofactor>
</comment>
<dbReference type="Pfam" id="PF02940">
    <property type="entry name" value="mRNA_triPase"/>
    <property type="match status" value="1"/>
</dbReference>
<evidence type="ECO:0000256" key="6">
    <source>
        <dbReference type="ARBA" id="ARBA00023242"/>
    </source>
</evidence>
<dbReference type="Gene3D" id="3.20.100.10">
    <property type="entry name" value="mRNA triphosphatase Cet1-like"/>
    <property type="match status" value="1"/>
</dbReference>
<evidence type="ECO:0000256" key="8">
    <source>
        <dbReference type="RuleBase" id="RU367053"/>
    </source>
</evidence>
<feature type="region of interest" description="Disordered" evidence="9">
    <location>
        <begin position="61"/>
        <end position="201"/>
    </location>
</feature>
<gene>
    <name evidence="11" type="ORF">V565_023950</name>
</gene>
<dbReference type="InterPro" id="IPR040343">
    <property type="entry name" value="Cet1/Ctl1"/>
</dbReference>
<dbReference type="STRING" id="1423351.A0A074S8K1"/>
<evidence type="ECO:0000256" key="5">
    <source>
        <dbReference type="ARBA" id="ARBA00022801"/>
    </source>
</evidence>
<dbReference type="Proteomes" id="UP000027456">
    <property type="component" value="Unassembled WGS sequence"/>
</dbReference>
<evidence type="ECO:0000256" key="3">
    <source>
        <dbReference type="ARBA" id="ARBA00006345"/>
    </source>
</evidence>
<dbReference type="AlphaFoldDB" id="A0A074S8K1"/>
<feature type="compositionally biased region" description="Acidic residues" evidence="9">
    <location>
        <begin position="76"/>
        <end position="94"/>
    </location>
</feature>
<evidence type="ECO:0000256" key="7">
    <source>
        <dbReference type="ARBA" id="ARBA00047740"/>
    </source>
</evidence>
<name>A0A074S8K1_9AGAM</name>
<reference evidence="11 12" key="1">
    <citation type="submission" date="2013-12" db="EMBL/GenBank/DDBJ databases">
        <authorList>
            <person name="Cubeta M."/>
            <person name="Pakala S."/>
            <person name="Fedorova N."/>
            <person name="Thomas E."/>
            <person name="Dean R."/>
            <person name="Jabaji S."/>
            <person name="Neate S."/>
            <person name="Toda T."/>
            <person name="Tavantzis S."/>
            <person name="Vilgalys R."/>
            <person name="Bharathan N."/>
            <person name="Pakala S."/>
            <person name="Losada L.S."/>
            <person name="Zafar N."/>
            <person name="Nierman W."/>
        </authorList>
    </citation>
    <scope>NUCLEOTIDE SEQUENCE [LARGE SCALE GENOMIC DNA]</scope>
    <source>
        <strain evidence="11 12">123E</strain>
    </source>
</reference>
<dbReference type="EMBL" id="AZST01000043">
    <property type="protein sequence ID" value="KEP53940.1"/>
    <property type="molecule type" value="Genomic_DNA"/>
</dbReference>
<proteinExistence type="inferred from homology"/>
<keyword evidence="4 8" id="KW-0507">mRNA processing</keyword>
<dbReference type="GO" id="GO:0004651">
    <property type="term" value="F:polynucleotide 5'-phosphatase activity"/>
    <property type="evidence" value="ECO:0007669"/>
    <property type="project" value="UniProtKB-UniRule"/>
</dbReference>
<evidence type="ECO:0000256" key="1">
    <source>
        <dbReference type="ARBA" id="ARBA00001946"/>
    </source>
</evidence>
<evidence type="ECO:0000313" key="12">
    <source>
        <dbReference type="Proteomes" id="UP000027456"/>
    </source>
</evidence>
<dbReference type="GO" id="GO:0140818">
    <property type="term" value="F:mRNA 5'-triphosphate monophosphatase activity"/>
    <property type="evidence" value="ECO:0007669"/>
    <property type="project" value="UniProtKB-EC"/>
</dbReference>
<sequence length="465" mass="51638">MPETSEHPRNLWVQILFFVGDDAAGHVRRKVTCLLGLSSTTTCYCSVIEYTMASGVHMPSFQAPKGSPQQDTSDLFGDDDDEADTNSESEDFEEVPVPNASAPAKASPEVVEVEDDEEPEEDEDDDFLPSRVNKYAPADESSRQSHNAPPTKRRRTDSPPPKQPTRPNGSNGQSGYKPATTKQPLPPPPTQHGPYIPTFFNASSNRNEPLIPSIIGSEPLDEVAQEISSWIEYYTQNLNPEHVEIEAKLGIIIDKGSNARLTGLSLTECILPPNLPIDTRFESNMPLQAHKHYNGLLNTLVAQAVPGQPRVKYSHTKLVDEFYSEGHGEKTRLTRDEKSGKVAACVRKKRIADLDVHSPKQGVDWRISINLEEPASNPTGNPAHTRRKDRISYTHQAFKIDLTQVTSSHNGPNQLLHELEVEFVNAAELLRHRARRTQAVPGANPFDDLVRVFVNNVRIMARNSA</sequence>
<feature type="compositionally biased region" description="Acidic residues" evidence="9">
    <location>
        <begin position="111"/>
        <end position="127"/>
    </location>
</feature>
<dbReference type="PANTHER" id="PTHR28118">
    <property type="entry name" value="POLYNUCLEOTIDE 5'-TRIPHOSPHATASE-RELATED"/>
    <property type="match status" value="1"/>
</dbReference>
<dbReference type="InterPro" id="IPR004206">
    <property type="entry name" value="mRNA_triPase_Cet1"/>
</dbReference>
<evidence type="ECO:0000256" key="9">
    <source>
        <dbReference type="SAM" id="MobiDB-lite"/>
    </source>
</evidence>
<comment type="catalytic activity">
    <reaction evidence="7">
        <text>a 5'-end triphospho-ribonucleoside in mRNA + H2O = a 5'-end diphospho-ribonucleoside in mRNA + phosphate + H(+)</text>
        <dbReference type="Rhea" id="RHEA:67004"/>
        <dbReference type="Rhea" id="RHEA-COMP:17164"/>
        <dbReference type="Rhea" id="RHEA-COMP:17165"/>
        <dbReference type="ChEBI" id="CHEBI:15377"/>
        <dbReference type="ChEBI" id="CHEBI:15378"/>
        <dbReference type="ChEBI" id="CHEBI:43474"/>
        <dbReference type="ChEBI" id="CHEBI:167616"/>
        <dbReference type="ChEBI" id="CHEBI:167618"/>
        <dbReference type="EC" id="3.6.1.74"/>
    </reaction>
    <physiologicalReaction direction="left-to-right" evidence="7">
        <dbReference type="Rhea" id="RHEA:67005"/>
    </physiologicalReaction>
</comment>